<comment type="caution">
    <text evidence="1">The sequence shown here is derived from an EMBL/GenBank/DDBJ whole genome shotgun (WGS) entry which is preliminary data.</text>
</comment>
<dbReference type="Gene3D" id="1.25.10.10">
    <property type="entry name" value="Leucine-rich Repeat Variant"/>
    <property type="match status" value="2"/>
</dbReference>
<gene>
    <name evidence="1" type="ORF">N0V87_009154</name>
</gene>
<keyword evidence="2" id="KW-1185">Reference proteome</keyword>
<evidence type="ECO:0000313" key="2">
    <source>
        <dbReference type="Proteomes" id="UP001140562"/>
    </source>
</evidence>
<dbReference type="PANTHER" id="PTHR10957">
    <property type="entry name" value="RAP1 GTPASE-GDP DISSOCIATION STIMULATOR 1"/>
    <property type="match status" value="1"/>
</dbReference>
<dbReference type="GO" id="GO:0005085">
    <property type="term" value="F:guanyl-nucleotide exchange factor activity"/>
    <property type="evidence" value="ECO:0007669"/>
    <property type="project" value="InterPro"/>
</dbReference>
<dbReference type="EMBL" id="JAPEUV010000149">
    <property type="protein sequence ID" value="KAJ4331466.1"/>
    <property type="molecule type" value="Genomic_DNA"/>
</dbReference>
<dbReference type="AlphaFoldDB" id="A0A9W8WRR2"/>
<organism evidence="1 2">
    <name type="scientific">Didymella glomerata</name>
    <dbReference type="NCBI Taxonomy" id="749621"/>
    <lineage>
        <taxon>Eukaryota</taxon>
        <taxon>Fungi</taxon>
        <taxon>Dikarya</taxon>
        <taxon>Ascomycota</taxon>
        <taxon>Pezizomycotina</taxon>
        <taxon>Dothideomycetes</taxon>
        <taxon>Pleosporomycetidae</taxon>
        <taxon>Pleosporales</taxon>
        <taxon>Pleosporineae</taxon>
        <taxon>Didymellaceae</taxon>
        <taxon>Didymella</taxon>
    </lineage>
</organism>
<dbReference type="OrthoDB" id="26149at2759"/>
<name>A0A9W8WRR2_9PLEO</name>
<dbReference type="SUPFAM" id="SSF48371">
    <property type="entry name" value="ARM repeat"/>
    <property type="match status" value="1"/>
</dbReference>
<dbReference type="Proteomes" id="UP001140562">
    <property type="component" value="Unassembled WGS sequence"/>
</dbReference>
<evidence type="ECO:0000313" key="1">
    <source>
        <dbReference type="EMBL" id="KAJ4331466.1"/>
    </source>
</evidence>
<reference evidence="1" key="1">
    <citation type="submission" date="2022-10" db="EMBL/GenBank/DDBJ databases">
        <title>Tapping the CABI collections for fungal endophytes: first genome assemblies for Collariella, Neodidymelliopsis, Ascochyta clinopodiicola, Didymella pomorum, Didymosphaeria variabile, Neocosmospora piperis and Neocucurbitaria cava.</title>
        <authorList>
            <person name="Hill R."/>
        </authorList>
    </citation>
    <scope>NUCLEOTIDE SEQUENCE</scope>
    <source>
        <strain evidence="1">IMI 360193</strain>
    </source>
</reference>
<protein>
    <recommendedName>
        <fullName evidence="3">ARM repeat-containing protein</fullName>
    </recommendedName>
</protein>
<evidence type="ECO:0008006" key="3">
    <source>
        <dbReference type="Google" id="ProtNLM"/>
    </source>
</evidence>
<proteinExistence type="predicted"/>
<dbReference type="InterPro" id="IPR011989">
    <property type="entry name" value="ARM-like"/>
</dbReference>
<sequence>MSTIDDHSRTLPDEVTVLVELGPGSSDESKASLKSLLNKFSANPRSEAVGEALQLLGTAVGKQKAWQEPFRETGLLEYVLQNLGDVSIPLALRKQYLRIIGNCVADNDINREVATKDIAKLVDCLPSDDLTPIALAVLFNLCNDFDPAKAAAAVIRLDFTLSGYLAGHRIPDAALDYATELLTWTTEKLTATQFNDDVSLDTFSDLIKVTLDYDEDHYHEYVAILVHYLQDPEFQAKAATPELLGDLVTLMLDFESRLTADEVDVVFEELAISKSTEKTMPESTNVILAAQLIGNVSAISATDTFAQRFNVRSQVIETIRAKLNASPSPSTICACVMLGNLAMSDEVCTDMVRIMELHLPLAKILVSNLKPALLYAAAGFMRHLTFPEVNRAPLADAGLFRTCTALLKQTDAAVRGEAAAIIGKLVTSNLHNIVKVVCEKVGETVIPDAHPIVGVEASSESTVLHQLVDQALAPAGPLPSTAMKNPTIELSRSIVTILRFLGRPSAEDNVDAIREQMLEVPLIARPLAKLVRQRFYADARSEGLLGLGLMAQTPHGAQLVLEEMRGDTGLLDAIKEFAEGKDGGAEQQATSSSSGRDYQNAVVLLQALQNNWVSFNEKKPCILLTVQDANTDSSLKDQVKALQEELSRMMVQ</sequence>
<accession>A0A9W8WRR2</accession>
<dbReference type="InterPro" id="IPR040144">
    <property type="entry name" value="RAP1GDS1"/>
</dbReference>
<dbReference type="InterPro" id="IPR016024">
    <property type="entry name" value="ARM-type_fold"/>
</dbReference>